<dbReference type="SMART" id="SM00248">
    <property type="entry name" value="ANK"/>
    <property type="match status" value="2"/>
</dbReference>
<feature type="region of interest" description="Disordered" evidence="4">
    <location>
        <begin position="392"/>
        <end position="441"/>
    </location>
</feature>
<dbReference type="SUPFAM" id="SSF48403">
    <property type="entry name" value="Ankyrin repeat"/>
    <property type="match status" value="1"/>
</dbReference>
<evidence type="ECO:0000313" key="5">
    <source>
        <dbReference type="EMBL" id="CAD9706871.1"/>
    </source>
</evidence>
<dbReference type="GO" id="GO:0085020">
    <property type="term" value="P:protein K6-linked ubiquitination"/>
    <property type="evidence" value="ECO:0007669"/>
    <property type="project" value="TreeGrafter"/>
</dbReference>
<feature type="compositionally biased region" description="Polar residues" evidence="4">
    <location>
        <begin position="397"/>
        <end position="407"/>
    </location>
</feature>
<dbReference type="EMBL" id="HBHJ01027008">
    <property type="protein sequence ID" value="CAD9706871.1"/>
    <property type="molecule type" value="Transcribed_RNA"/>
</dbReference>
<organism evidence="5">
    <name type="scientific">Rhizochromulina marina</name>
    <dbReference type="NCBI Taxonomy" id="1034831"/>
    <lineage>
        <taxon>Eukaryota</taxon>
        <taxon>Sar</taxon>
        <taxon>Stramenopiles</taxon>
        <taxon>Ochrophyta</taxon>
        <taxon>Dictyochophyceae</taxon>
        <taxon>Rhizochromulinales</taxon>
        <taxon>Rhizochromulina</taxon>
    </lineage>
</organism>
<keyword evidence="2 3" id="KW-0040">ANK repeat</keyword>
<dbReference type="AlphaFoldDB" id="A0A7S2SQH0"/>
<evidence type="ECO:0000256" key="4">
    <source>
        <dbReference type="SAM" id="MobiDB-lite"/>
    </source>
</evidence>
<dbReference type="GO" id="GO:0004842">
    <property type="term" value="F:ubiquitin-protein transferase activity"/>
    <property type="evidence" value="ECO:0007669"/>
    <property type="project" value="TreeGrafter"/>
</dbReference>
<reference evidence="5" key="1">
    <citation type="submission" date="2021-01" db="EMBL/GenBank/DDBJ databases">
        <authorList>
            <person name="Corre E."/>
            <person name="Pelletier E."/>
            <person name="Niang G."/>
            <person name="Scheremetjew M."/>
            <person name="Finn R."/>
            <person name="Kale V."/>
            <person name="Holt S."/>
            <person name="Cochrane G."/>
            <person name="Meng A."/>
            <person name="Brown T."/>
            <person name="Cohen L."/>
        </authorList>
    </citation>
    <scope>NUCLEOTIDE SEQUENCE</scope>
    <source>
        <strain evidence="5">CCMP1243</strain>
    </source>
</reference>
<sequence length="459" mass="48411">MEQRVFAAVRQDNVQALAKAAKSIKTKDPAHPAESDPEAWSKIVNTLEASSGMTPLMVAASINNLRSVKFLLASGADPNLLSSSGGETAIHFCIKSRGQRTSAPQVLASLLNAGANPMVLDRRGISPLALARRVESKQPFASQVLRTLEMNNCYIHGTVSVEEHSDISKMAGSVVQFLSGSHQDGMGFRNQVTQAVGGSFRSRFFVLVTTRVAPEPEIAIYESFYVTRPSYVLPISTVTIGPAVRNAVSMLKAPSRVQATLTSPQVSMQVSMQTTENLERWRQAVNQAQADFQARMGAVHEATSMPLPTQTLMPSPAAPAAFGGAAPPPTMGGYQGMAGSPQFIPEATPIEEGAGSNLAEAVVVLGPAEGAHPPAGAEVHATDEQAQIAEAMRRSLQDPSATVSSTLEASAPPPPVILPSVPELPTAPSAPSAQADAAVDDEIAKLESQLRELKKKRDG</sequence>
<name>A0A7S2SQH0_9STRA</name>
<evidence type="ECO:0000256" key="1">
    <source>
        <dbReference type="ARBA" id="ARBA00022737"/>
    </source>
</evidence>
<feature type="compositionally biased region" description="Low complexity" evidence="4">
    <location>
        <begin position="418"/>
        <end position="437"/>
    </location>
</feature>
<protein>
    <submittedName>
        <fullName evidence="5">Uncharacterized protein</fullName>
    </submittedName>
</protein>
<accession>A0A7S2SQH0</accession>
<evidence type="ECO:0000256" key="3">
    <source>
        <dbReference type="PROSITE-ProRule" id="PRU00023"/>
    </source>
</evidence>
<dbReference type="InterPro" id="IPR002110">
    <property type="entry name" value="Ankyrin_rpt"/>
</dbReference>
<dbReference type="Gene3D" id="1.25.40.20">
    <property type="entry name" value="Ankyrin repeat-containing domain"/>
    <property type="match status" value="1"/>
</dbReference>
<keyword evidence="1" id="KW-0677">Repeat</keyword>
<dbReference type="PANTHER" id="PTHR24171">
    <property type="entry name" value="ANKYRIN REPEAT DOMAIN-CONTAINING PROTEIN 39-RELATED"/>
    <property type="match status" value="1"/>
</dbReference>
<gene>
    <name evidence="5" type="ORF">RMAR1173_LOCUS17862</name>
</gene>
<proteinExistence type="predicted"/>
<dbReference type="Pfam" id="PF12796">
    <property type="entry name" value="Ank_2"/>
    <property type="match status" value="1"/>
</dbReference>
<feature type="repeat" description="ANK" evidence="3">
    <location>
        <begin position="51"/>
        <end position="83"/>
    </location>
</feature>
<dbReference type="InterPro" id="IPR036770">
    <property type="entry name" value="Ankyrin_rpt-contain_sf"/>
</dbReference>
<evidence type="ECO:0000256" key="2">
    <source>
        <dbReference type="ARBA" id="ARBA00023043"/>
    </source>
</evidence>
<dbReference type="PANTHER" id="PTHR24171:SF8">
    <property type="entry name" value="BRCA1-ASSOCIATED RING DOMAIN PROTEIN 1"/>
    <property type="match status" value="1"/>
</dbReference>
<dbReference type="PROSITE" id="PS50297">
    <property type="entry name" value="ANK_REP_REGION"/>
    <property type="match status" value="1"/>
</dbReference>
<dbReference type="PROSITE" id="PS50088">
    <property type="entry name" value="ANK_REPEAT"/>
    <property type="match status" value="1"/>
</dbReference>